<dbReference type="AlphaFoldDB" id="J3NRE9"/>
<gene>
    <name evidence="2" type="primary">20344311</name>
    <name evidence="1" type="ORF">GGTG_03853</name>
</gene>
<dbReference type="VEuPathDB" id="FungiDB:GGTG_03853"/>
<keyword evidence="3" id="KW-1185">Reference proteome</keyword>
<sequence>MYKRTTESYIEVRWAWSAPPLRLTGAGECVAEELQGMSALEKQRVFAGMATVGPIHGGGGKDEVQV</sequence>
<dbReference type="EnsemblFungi" id="EJT78755">
    <property type="protein sequence ID" value="EJT78755"/>
    <property type="gene ID" value="GGTG_03853"/>
</dbReference>
<reference evidence="2" key="4">
    <citation type="journal article" date="2015" name="G3 (Bethesda)">
        <title>Genome sequences of three phytopathogenic species of the Magnaporthaceae family of fungi.</title>
        <authorList>
            <person name="Okagaki L.H."/>
            <person name="Nunes C.C."/>
            <person name="Sailsbery J."/>
            <person name="Clay B."/>
            <person name="Brown D."/>
            <person name="John T."/>
            <person name="Oh Y."/>
            <person name="Young N."/>
            <person name="Fitzgerald M."/>
            <person name="Haas B.J."/>
            <person name="Zeng Q."/>
            <person name="Young S."/>
            <person name="Adiconis X."/>
            <person name="Fan L."/>
            <person name="Levin J.Z."/>
            <person name="Mitchell T.K."/>
            <person name="Okubara P.A."/>
            <person name="Farman M.L."/>
            <person name="Kohn L.M."/>
            <person name="Birren B."/>
            <person name="Ma L.-J."/>
            <person name="Dean R.A."/>
        </authorList>
    </citation>
    <scope>NUCLEOTIDE SEQUENCE</scope>
    <source>
        <strain evidence="2">R3-111a-1</strain>
    </source>
</reference>
<reference evidence="2" key="5">
    <citation type="submission" date="2018-04" db="UniProtKB">
        <authorList>
            <consortium name="EnsemblFungi"/>
        </authorList>
    </citation>
    <scope>IDENTIFICATION</scope>
    <source>
        <strain evidence="2">R3-111a-1</strain>
    </source>
</reference>
<dbReference type="RefSeq" id="XP_009219900.1">
    <property type="nucleotide sequence ID" value="XM_009221636.1"/>
</dbReference>
<reference evidence="1" key="3">
    <citation type="submission" date="2010-09" db="EMBL/GenBank/DDBJ databases">
        <title>Annotation of Gaeumannomyces graminis var. tritici R3-111a-1.</title>
        <authorList>
            <consortium name="The Broad Institute Genome Sequencing Platform"/>
            <person name="Ma L.-J."/>
            <person name="Dead R."/>
            <person name="Young S.K."/>
            <person name="Zeng Q."/>
            <person name="Gargeya S."/>
            <person name="Fitzgerald M."/>
            <person name="Haas B."/>
            <person name="Abouelleil A."/>
            <person name="Alvarado L."/>
            <person name="Arachchi H.M."/>
            <person name="Berlin A."/>
            <person name="Brown A."/>
            <person name="Chapman S.B."/>
            <person name="Chen Z."/>
            <person name="Dunbar C."/>
            <person name="Freedman E."/>
            <person name="Gearin G."/>
            <person name="Gellesch M."/>
            <person name="Goldberg J."/>
            <person name="Griggs A."/>
            <person name="Gujja S."/>
            <person name="Heiman D."/>
            <person name="Howarth C."/>
            <person name="Larson L."/>
            <person name="Lui A."/>
            <person name="MacDonald P.J.P."/>
            <person name="Mehta T."/>
            <person name="Montmayeur A."/>
            <person name="Murphy C."/>
            <person name="Neiman D."/>
            <person name="Pearson M."/>
            <person name="Priest M."/>
            <person name="Roberts A."/>
            <person name="Saif S."/>
            <person name="Shea T."/>
            <person name="Shenoy N."/>
            <person name="Sisk P."/>
            <person name="Stolte C."/>
            <person name="Sykes S."/>
            <person name="Yandava C."/>
            <person name="Wortman J."/>
            <person name="Nusbaum C."/>
            <person name="Birren B."/>
        </authorList>
    </citation>
    <scope>NUCLEOTIDE SEQUENCE</scope>
    <source>
        <strain evidence="1">R3-111a-1</strain>
    </source>
</reference>
<evidence type="ECO:0000313" key="3">
    <source>
        <dbReference type="Proteomes" id="UP000006039"/>
    </source>
</evidence>
<evidence type="ECO:0000313" key="1">
    <source>
        <dbReference type="EMBL" id="EJT78755.1"/>
    </source>
</evidence>
<proteinExistence type="predicted"/>
<dbReference type="Proteomes" id="UP000006039">
    <property type="component" value="Unassembled WGS sequence"/>
</dbReference>
<reference evidence="3" key="1">
    <citation type="submission" date="2010-07" db="EMBL/GenBank/DDBJ databases">
        <title>The genome sequence of Gaeumannomyces graminis var. tritici strain R3-111a-1.</title>
        <authorList>
            <consortium name="The Broad Institute Genome Sequencing Platform"/>
            <person name="Ma L.-J."/>
            <person name="Dead R."/>
            <person name="Young S."/>
            <person name="Zeng Q."/>
            <person name="Koehrsen M."/>
            <person name="Alvarado L."/>
            <person name="Berlin A."/>
            <person name="Chapman S.B."/>
            <person name="Chen Z."/>
            <person name="Freedman E."/>
            <person name="Gellesch M."/>
            <person name="Goldberg J."/>
            <person name="Griggs A."/>
            <person name="Gujja S."/>
            <person name="Heilman E.R."/>
            <person name="Heiman D."/>
            <person name="Hepburn T."/>
            <person name="Howarth C."/>
            <person name="Jen D."/>
            <person name="Larson L."/>
            <person name="Mehta T."/>
            <person name="Neiman D."/>
            <person name="Pearson M."/>
            <person name="Roberts A."/>
            <person name="Saif S."/>
            <person name="Shea T."/>
            <person name="Shenoy N."/>
            <person name="Sisk P."/>
            <person name="Stolte C."/>
            <person name="Sykes S."/>
            <person name="Walk T."/>
            <person name="White J."/>
            <person name="Yandava C."/>
            <person name="Haas B."/>
            <person name="Nusbaum C."/>
            <person name="Birren B."/>
        </authorList>
    </citation>
    <scope>NUCLEOTIDE SEQUENCE [LARGE SCALE GENOMIC DNA]</scope>
    <source>
        <strain evidence="3">R3-111a-1</strain>
    </source>
</reference>
<protein>
    <submittedName>
        <fullName evidence="1 2">Uncharacterized protein</fullName>
    </submittedName>
</protein>
<name>J3NRE9_GAET3</name>
<dbReference type="GeneID" id="20344311"/>
<evidence type="ECO:0000313" key="2">
    <source>
        <dbReference type="EnsemblFungi" id="EJT78755"/>
    </source>
</evidence>
<dbReference type="HOGENOM" id="CLU_2831339_0_0_1"/>
<dbReference type="EMBL" id="GL385396">
    <property type="protein sequence ID" value="EJT78755.1"/>
    <property type="molecule type" value="Genomic_DNA"/>
</dbReference>
<organism evidence="1">
    <name type="scientific">Gaeumannomyces tritici (strain R3-111a-1)</name>
    <name type="common">Wheat and barley take-all root rot fungus</name>
    <name type="synonym">Gaeumannomyces graminis var. tritici</name>
    <dbReference type="NCBI Taxonomy" id="644352"/>
    <lineage>
        <taxon>Eukaryota</taxon>
        <taxon>Fungi</taxon>
        <taxon>Dikarya</taxon>
        <taxon>Ascomycota</taxon>
        <taxon>Pezizomycotina</taxon>
        <taxon>Sordariomycetes</taxon>
        <taxon>Sordariomycetidae</taxon>
        <taxon>Magnaporthales</taxon>
        <taxon>Magnaporthaceae</taxon>
        <taxon>Gaeumannomyces</taxon>
    </lineage>
</organism>
<reference evidence="1" key="2">
    <citation type="submission" date="2010-07" db="EMBL/GenBank/DDBJ databases">
        <authorList>
            <consortium name="The Broad Institute Genome Sequencing Platform"/>
            <consortium name="Broad Institute Genome Sequencing Center for Infectious Disease"/>
            <person name="Ma L.-J."/>
            <person name="Dead R."/>
            <person name="Young S."/>
            <person name="Zeng Q."/>
            <person name="Koehrsen M."/>
            <person name="Alvarado L."/>
            <person name="Berlin A."/>
            <person name="Chapman S.B."/>
            <person name="Chen Z."/>
            <person name="Freedman E."/>
            <person name="Gellesch M."/>
            <person name="Goldberg J."/>
            <person name="Griggs A."/>
            <person name="Gujja S."/>
            <person name="Heilman E.R."/>
            <person name="Heiman D."/>
            <person name="Hepburn T."/>
            <person name="Howarth C."/>
            <person name="Jen D."/>
            <person name="Larson L."/>
            <person name="Mehta T."/>
            <person name="Neiman D."/>
            <person name="Pearson M."/>
            <person name="Roberts A."/>
            <person name="Saif S."/>
            <person name="Shea T."/>
            <person name="Shenoy N."/>
            <person name="Sisk P."/>
            <person name="Stolte C."/>
            <person name="Sykes S."/>
            <person name="Walk T."/>
            <person name="White J."/>
            <person name="Yandava C."/>
            <person name="Haas B."/>
            <person name="Nusbaum C."/>
            <person name="Birren B."/>
        </authorList>
    </citation>
    <scope>NUCLEOTIDE SEQUENCE</scope>
    <source>
        <strain evidence="1">R3-111a-1</strain>
    </source>
</reference>
<accession>J3NRE9</accession>